<dbReference type="PROSITE" id="PS00233">
    <property type="entry name" value="CHIT_BIND_RR_1"/>
    <property type="match status" value="1"/>
</dbReference>
<name>A0A087TWH6_STEMI</name>
<feature type="compositionally biased region" description="Polar residues" evidence="4">
    <location>
        <begin position="208"/>
        <end position="225"/>
    </location>
</feature>
<dbReference type="Pfam" id="PF00379">
    <property type="entry name" value="Chitin_bind_4"/>
    <property type="match status" value="1"/>
</dbReference>
<dbReference type="InterPro" id="IPR050468">
    <property type="entry name" value="Cuticle_Struct_Prot"/>
</dbReference>
<comment type="function">
    <text evidence="1">Component of the rigid cuticle of the spider.</text>
</comment>
<keyword evidence="2 3" id="KW-0193">Cuticle</keyword>
<evidence type="ECO:0000256" key="4">
    <source>
        <dbReference type="SAM" id="MobiDB-lite"/>
    </source>
</evidence>
<feature type="region of interest" description="Disordered" evidence="4">
    <location>
        <begin position="173"/>
        <end position="284"/>
    </location>
</feature>
<accession>A0A087TWH6</accession>
<evidence type="ECO:0000256" key="3">
    <source>
        <dbReference type="PROSITE-ProRule" id="PRU00497"/>
    </source>
</evidence>
<dbReference type="EMBL" id="KK117075">
    <property type="protein sequence ID" value="KFM69465.1"/>
    <property type="molecule type" value="Genomic_DNA"/>
</dbReference>
<feature type="region of interest" description="Disordered" evidence="4">
    <location>
        <begin position="307"/>
        <end position="327"/>
    </location>
</feature>
<reference evidence="6 7" key="1">
    <citation type="submission" date="2013-11" db="EMBL/GenBank/DDBJ databases">
        <title>Genome sequencing of Stegodyphus mimosarum.</title>
        <authorList>
            <person name="Bechsgaard J."/>
        </authorList>
    </citation>
    <scope>NUCLEOTIDE SEQUENCE [LARGE SCALE GENOMIC DNA]</scope>
</reference>
<feature type="compositionally biased region" description="Basic and acidic residues" evidence="4">
    <location>
        <begin position="266"/>
        <end position="284"/>
    </location>
</feature>
<protein>
    <submittedName>
        <fullName evidence="6">Cuticle protein 14 isoform b</fullName>
    </submittedName>
</protein>
<dbReference type="PANTHER" id="PTHR10380">
    <property type="entry name" value="CUTICLE PROTEIN"/>
    <property type="match status" value="1"/>
</dbReference>
<sequence length="327" mass="36469">MKEIWIFFLIALCNWKHLMAQRQQPTWERGFSDQYVSQNTLGQAAFGYNEDHTTGGSFRRETTDRFGNKMGSYGLRVGDGRVRIVNYVADRNGFRADVTSNEPGVASQKSNGYLSVTKKSIYGVLVPGFRYNSHPPHLVFGEAEQVYEDHHLPATFREEEIFPAAAQNVMDKEDKVEDDGTGFEQNFPEDDGLSENQKPSSVEKRISDNSQNVYINANNMPQDSATGSGGETTSGEFISSEEKGQSSEIKDENVTSTSSAMLSRRLSTDYHTESDTGSKRVDVTLNDRKAFGAEDLETQIFEKSEISHALESQTETSNTTVTSKEIS</sequence>
<keyword evidence="5" id="KW-0732">Signal</keyword>
<organism evidence="6 7">
    <name type="scientific">Stegodyphus mimosarum</name>
    <name type="common">African social velvet spider</name>
    <dbReference type="NCBI Taxonomy" id="407821"/>
    <lineage>
        <taxon>Eukaryota</taxon>
        <taxon>Metazoa</taxon>
        <taxon>Ecdysozoa</taxon>
        <taxon>Arthropoda</taxon>
        <taxon>Chelicerata</taxon>
        <taxon>Arachnida</taxon>
        <taxon>Araneae</taxon>
        <taxon>Araneomorphae</taxon>
        <taxon>Entelegynae</taxon>
        <taxon>Eresoidea</taxon>
        <taxon>Eresidae</taxon>
        <taxon>Stegodyphus</taxon>
    </lineage>
</organism>
<dbReference type="InterPro" id="IPR000618">
    <property type="entry name" value="Insect_cuticle"/>
</dbReference>
<dbReference type="OrthoDB" id="6423516at2759"/>
<feature type="compositionally biased region" description="Acidic residues" evidence="4">
    <location>
        <begin position="176"/>
        <end position="193"/>
    </location>
</feature>
<evidence type="ECO:0000256" key="5">
    <source>
        <dbReference type="SAM" id="SignalP"/>
    </source>
</evidence>
<dbReference type="GO" id="GO:0008010">
    <property type="term" value="F:structural constituent of chitin-based larval cuticle"/>
    <property type="evidence" value="ECO:0007669"/>
    <property type="project" value="TreeGrafter"/>
</dbReference>
<evidence type="ECO:0000313" key="6">
    <source>
        <dbReference type="EMBL" id="KFM69465.1"/>
    </source>
</evidence>
<feature type="signal peptide" evidence="5">
    <location>
        <begin position="1"/>
        <end position="20"/>
    </location>
</feature>
<dbReference type="Proteomes" id="UP000054359">
    <property type="component" value="Unassembled WGS sequence"/>
</dbReference>
<evidence type="ECO:0000256" key="1">
    <source>
        <dbReference type="ARBA" id="ARBA00002980"/>
    </source>
</evidence>
<proteinExistence type="predicted"/>
<dbReference type="AlphaFoldDB" id="A0A087TWH6"/>
<keyword evidence="7" id="KW-1185">Reference proteome</keyword>
<evidence type="ECO:0000256" key="2">
    <source>
        <dbReference type="ARBA" id="ARBA00022460"/>
    </source>
</evidence>
<feature type="non-terminal residue" evidence="6">
    <location>
        <position position="327"/>
    </location>
</feature>
<dbReference type="GO" id="GO:0062129">
    <property type="term" value="C:chitin-based extracellular matrix"/>
    <property type="evidence" value="ECO:0007669"/>
    <property type="project" value="TreeGrafter"/>
</dbReference>
<gene>
    <name evidence="6" type="ORF">X975_22941</name>
</gene>
<feature type="compositionally biased region" description="Basic and acidic residues" evidence="4">
    <location>
        <begin position="240"/>
        <end position="253"/>
    </location>
</feature>
<dbReference type="PANTHER" id="PTHR10380:SF173">
    <property type="entry name" value="CUTICULAR PROTEIN 47EF, ISOFORM C-RELATED"/>
    <property type="match status" value="1"/>
</dbReference>
<dbReference type="InterPro" id="IPR031311">
    <property type="entry name" value="CHIT_BIND_RR_consensus"/>
</dbReference>
<feature type="chain" id="PRO_5001829979" evidence="5">
    <location>
        <begin position="21"/>
        <end position="327"/>
    </location>
</feature>
<feature type="compositionally biased region" description="Polar residues" evidence="4">
    <location>
        <begin position="310"/>
        <end position="327"/>
    </location>
</feature>
<evidence type="ECO:0000313" key="7">
    <source>
        <dbReference type="Proteomes" id="UP000054359"/>
    </source>
</evidence>
<dbReference type="PROSITE" id="PS51155">
    <property type="entry name" value="CHIT_BIND_RR_2"/>
    <property type="match status" value="1"/>
</dbReference>